<dbReference type="SUPFAM" id="SSF161098">
    <property type="entry name" value="MetI-like"/>
    <property type="match status" value="1"/>
</dbReference>
<feature type="transmembrane region" description="Helical" evidence="9">
    <location>
        <begin position="155"/>
        <end position="172"/>
    </location>
</feature>
<evidence type="ECO:0000256" key="3">
    <source>
        <dbReference type="ARBA" id="ARBA00022448"/>
    </source>
</evidence>
<evidence type="ECO:0000313" key="13">
    <source>
        <dbReference type="Proteomes" id="UP000587211"/>
    </source>
</evidence>
<gene>
    <name evidence="12" type="ORF">BJ975_002880</name>
</gene>
<dbReference type="InterPro" id="IPR035906">
    <property type="entry name" value="MetI-like_sf"/>
</dbReference>
<dbReference type="PROSITE" id="PS50928">
    <property type="entry name" value="ABC_TM1"/>
    <property type="match status" value="1"/>
</dbReference>
<comment type="subcellular location">
    <subcellularLocation>
        <location evidence="1 9">Cell membrane</location>
        <topology evidence="1 9">Multi-pass membrane protein</topology>
    </subcellularLocation>
</comment>
<proteinExistence type="inferred from homology"/>
<feature type="domain" description="ABC transmembrane type-1" evidence="11">
    <location>
        <begin position="81"/>
        <end position="274"/>
    </location>
</feature>
<keyword evidence="8 9" id="KW-0472">Membrane</keyword>
<dbReference type="InterPro" id="IPR000515">
    <property type="entry name" value="MetI-like"/>
</dbReference>
<keyword evidence="4" id="KW-1003">Cell membrane</keyword>
<dbReference type="PANTHER" id="PTHR30614">
    <property type="entry name" value="MEMBRANE COMPONENT OF AMINO ACID ABC TRANSPORTER"/>
    <property type="match status" value="1"/>
</dbReference>
<keyword evidence="6" id="KW-0029">Amino-acid transport</keyword>
<dbReference type="Pfam" id="PF00528">
    <property type="entry name" value="BPD_transp_1"/>
    <property type="match status" value="1"/>
</dbReference>
<keyword evidence="13" id="KW-1185">Reference proteome</keyword>
<sequence>MTHADPGPLGPPPLSARQQQRNAFRRRRTLRRAAVGTVSSLVVLGLLAWVITSAPGWPRVRETFFSGYHARESFPAIWDAFWLNVRLFLTVEALVLPLALLVAVVRVIPSPAMAPFKILAAAYTDVFRGIPTILVVMLVGFGFPALGLAGVPTSLFWLGVIALTLSYGAYVAEVIRAGILSVHPTQWAAGRALGLGYGQTLTRVILPQAVRNVTPPLMNDFVSLQKDTALVSTIGLVEALRAASVYQASTFNVTSLCVAALFFIVVTIPLARFTDWLTIRSMRRQGGS</sequence>
<feature type="transmembrane region" description="Helical" evidence="9">
    <location>
        <begin position="87"/>
        <end position="108"/>
    </location>
</feature>
<evidence type="ECO:0000256" key="6">
    <source>
        <dbReference type="ARBA" id="ARBA00022970"/>
    </source>
</evidence>
<dbReference type="Gene3D" id="1.10.3720.10">
    <property type="entry name" value="MetI-like"/>
    <property type="match status" value="1"/>
</dbReference>
<evidence type="ECO:0000256" key="10">
    <source>
        <dbReference type="SAM" id="MobiDB-lite"/>
    </source>
</evidence>
<keyword evidence="3 9" id="KW-0813">Transport</keyword>
<dbReference type="NCBIfam" id="TIGR01726">
    <property type="entry name" value="HEQRo_perm_3TM"/>
    <property type="match status" value="1"/>
</dbReference>
<feature type="transmembrane region" description="Helical" evidence="9">
    <location>
        <begin position="129"/>
        <end position="149"/>
    </location>
</feature>
<dbReference type="PANTHER" id="PTHR30614:SF20">
    <property type="entry name" value="GLUTAMINE TRANSPORT SYSTEM PERMEASE PROTEIN GLNP"/>
    <property type="match status" value="1"/>
</dbReference>
<evidence type="ECO:0000256" key="9">
    <source>
        <dbReference type="RuleBase" id="RU363032"/>
    </source>
</evidence>
<evidence type="ECO:0000259" key="11">
    <source>
        <dbReference type="PROSITE" id="PS50928"/>
    </source>
</evidence>
<dbReference type="InterPro" id="IPR043429">
    <property type="entry name" value="ArtM/GltK/GlnP/TcyL/YhdX-like"/>
</dbReference>
<name>A0ABX2SNB5_9ACTN</name>
<organism evidence="12 13">
    <name type="scientific">Aeromicrobium tamlense</name>
    <dbReference type="NCBI Taxonomy" id="375541"/>
    <lineage>
        <taxon>Bacteria</taxon>
        <taxon>Bacillati</taxon>
        <taxon>Actinomycetota</taxon>
        <taxon>Actinomycetes</taxon>
        <taxon>Propionibacteriales</taxon>
        <taxon>Nocardioidaceae</taxon>
        <taxon>Aeromicrobium</taxon>
    </lineage>
</organism>
<comment type="similarity">
    <text evidence="2">Belongs to the binding-protein-dependent transport system permease family. HisMQ subfamily.</text>
</comment>
<reference evidence="12 13" key="1">
    <citation type="submission" date="2020-07" db="EMBL/GenBank/DDBJ databases">
        <title>Sequencing the genomes of 1000 actinobacteria strains.</title>
        <authorList>
            <person name="Klenk H.-P."/>
        </authorList>
    </citation>
    <scope>NUCLEOTIDE SEQUENCE [LARGE SCALE GENOMIC DNA]</scope>
    <source>
        <strain evidence="12 13">DSM 19087</strain>
    </source>
</reference>
<accession>A0ABX2SNB5</accession>
<feature type="transmembrane region" description="Helical" evidence="9">
    <location>
        <begin position="33"/>
        <end position="51"/>
    </location>
</feature>
<evidence type="ECO:0000256" key="7">
    <source>
        <dbReference type="ARBA" id="ARBA00022989"/>
    </source>
</evidence>
<keyword evidence="7 9" id="KW-1133">Transmembrane helix</keyword>
<evidence type="ECO:0000313" key="12">
    <source>
        <dbReference type="EMBL" id="NYI39505.1"/>
    </source>
</evidence>
<evidence type="ECO:0000256" key="1">
    <source>
        <dbReference type="ARBA" id="ARBA00004651"/>
    </source>
</evidence>
<dbReference type="RefSeq" id="WP_269304568.1">
    <property type="nucleotide sequence ID" value="NZ_BAAAMP010000002.1"/>
</dbReference>
<dbReference type="CDD" id="cd06261">
    <property type="entry name" value="TM_PBP2"/>
    <property type="match status" value="1"/>
</dbReference>
<keyword evidence="5 9" id="KW-0812">Transmembrane</keyword>
<evidence type="ECO:0000256" key="2">
    <source>
        <dbReference type="ARBA" id="ARBA00010072"/>
    </source>
</evidence>
<evidence type="ECO:0000256" key="8">
    <source>
        <dbReference type="ARBA" id="ARBA00023136"/>
    </source>
</evidence>
<dbReference type="Proteomes" id="UP000587211">
    <property type="component" value="Unassembled WGS sequence"/>
</dbReference>
<dbReference type="EMBL" id="JACBZN010000001">
    <property type="protein sequence ID" value="NYI39505.1"/>
    <property type="molecule type" value="Genomic_DNA"/>
</dbReference>
<dbReference type="InterPro" id="IPR010065">
    <property type="entry name" value="AA_ABC_transptr_permease_3TM"/>
</dbReference>
<evidence type="ECO:0000256" key="5">
    <source>
        <dbReference type="ARBA" id="ARBA00022692"/>
    </source>
</evidence>
<feature type="transmembrane region" description="Helical" evidence="9">
    <location>
        <begin position="253"/>
        <end position="274"/>
    </location>
</feature>
<comment type="caution">
    <text evidence="12">The sequence shown here is derived from an EMBL/GenBank/DDBJ whole genome shotgun (WGS) entry which is preliminary data.</text>
</comment>
<evidence type="ECO:0000256" key="4">
    <source>
        <dbReference type="ARBA" id="ARBA00022475"/>
    </source>
</evidence>
<feature type="region of interest" description="Disordered" evidence="10">
    <location>
        <begin position="1"/>
        <end position="21"/>
    </location>
</feature>
<protein>
    <submittedName>
        <fullName evidence="12">Polar amino acid transport system permease protein</fullName>
    </submittedName>
</protein>